<name>A0AAI8VJP9_9PEZI</name>
<feature type="region of interest" description="Disordered" evidence="1">
    <location>
        <begin position="1"/>
        <end position="27"/>
    </location>
</feature>
<feature type="region of interest" description="Disordered" evidence="1">
    <location>
        <begin position="269"/>
        <end position="291"/>
    </location>
</feature>
<feature type="region of interest" description="Disordered" evidence="1">
    <location>
        <begin position="436"/>
        <end position="471"/>
    </location>
</feature>
<accession>A0AAI8VJP9</accession>
<dbReference type="EMBL" id="CAUWAG010000008">
    <property type="protein sequence ID" value="CAJ2506148.1"/>
    <property type="molecule type" value="Genomic_DNA"/>
</dbReference>
<dbReference type="InterPro" id="IPR016181">
    <property type="entry name" value="Acyl_CoA_acyltransferase"/>
</dbReference>
<evidence type="ECO:0000313" key="3">
    <source>
        <dbReference type="Proteomes" id="UP001295740"/>
    </source>
</evidence>
<proteinExistence type="predicted"/>
<dbReference type="Gene3D" id="3.40.630.30">
    <property type="match status" value="1"/>
</dbReference>
<feature type="compositionally biased region" description="Basic and acidic residues" evidence="1">
    <location>
        <begin position="274"/>
        <end position="286"/>
    </location>
</feature>
<feature type="compositionally biased region" description="Basic and acidic residues" evidence="1">
    <location>
        <begin position="462"/>
        <end position="471"/>
    </location>
</feature>
<dbReference type="Proteomes" id="UP001295740">
    <property type="component" value="Unassembled WGS sequence"/>
</dbReference>
<feature type="compositionally biased region" description="Polar residues" evidence="1">
    <location>
        <begin position="212"/>
        <end position="225"/>
    </location>
</feature>
<gene>
    <name evidence="2" type="ORF">KHLLAP_LOCUS6616</name>
</gene>
<sequence>MSSQDFQKRMNGMAHRPQSKTSTTWTEYSGIDRGTSVSSKAPHIVNPQHHKFIAPNQMWKEVMGQDIAPPESRGQNPHALTANATDANGHVNGTEMKILPNGASSTKIPGIGDLKACKELFQQELFEVNTGRQVRPSANKPMRAPHPTPGLSKSRWATQGPSHRATQGPIQRAFHPAQKSVASIETTQGPTQRAFHDTQESLASIETLRPQQHVTVKRSQPVSRQPTEEFQQKAPVPTESAYVNPFRQGKVFEKKDVLPATFDMAAYESEQGNGDDHHSQQQESKGHASAKGFKQLPLTAEALVEVTGAPLEVKTKSIDILSQVSDDGIEMLNFDEDINGPEDRWDAERDFRGNFPDGIWENQEWNRTKRPTKKSLEAMSDDEEEFVIPPYLEDYVNNWNAKTTECETDFLTIGVENHEDCDVDTLTGILMQPIDYPETKPDPSIPQSSKQSKTSQMAMAAREAHLDRTDPERKLKRKLAVAAKRKAAADAAKAEKAAADAREKAFLEELHAPNPHEVKVPCHLRPAVESDMPGVAAIYNKEIDEGWRVIDAGKVSPDRFRQLFNGCREEKMPFVVALEGWHDPNITDNRVIGFAFIDAISRGIMGAYSTHSRPGGRLTVVVDSEFRRKKVGTALIDVVMTACSTRYLPKLGHQFVNPLQNRTTMRPEYNSRYWWYIDMVVHIKSEKTEKMTRQGDEFKWIWDWLESTFVLILIDYDEKCLKDQRQPRGEWLDRLTFRHVCRALGP</sequence>
<evidence type="ECO:0000313" key="2">
    <source>
        <dbReference type="EMBL" id="CAJ2506148.1"/>
    </source>
</evidence>
<feature type="region of interest" description="Disordered" evidence="1">
    <location>
        <begin position="212"/>
        <end position="235"/>
    </location>
</feature>
<comment type="caution">
    <text evidence="2">The sequence shown here is derived from an EMBL/GenBank/DDBJ whole genome shotgun (WGS) entry which is preliminary data.</text>
</comment>
<organism evidence="2 3">
    <name type="scientific">Anthostomella pinea</name>
    <dbReference type="NCBI Taxonomy" id="933095"/>
    <lineage>
        <taxon>Eukaryota</taxon>
        <taxon>Fungi</taxon>
        <taxon>Dikarya</taxon>
        <taxon>Ascomycota</taxon>
        <taxon>Pezizomycotina</taxon>
        <taxon>Sordariomycetes</taxon>
        <taxon>Xylariomycetidae</taxon>
        <taxon>Xylariales</taxon>
        <taxon>Xylariaceae</taxon>
        <taxon>Anthostomella</taxon>
    </lineage>
</organism>
<feature type="compositionally biased region" description="Polar residues" evidence="1">
    <location>
        <begin position="155"/>
        <end position="168"/>
    </location>
</feature>
<feature type="region of interest" description="Disordered" evidence="1">
    <location>
        <begin position="134"/>
        <end position="168"/>
    </location>
</feature>
<dbReference type="CDD" id="cd04301">
    <property type="entry name" value="NAT_SF"/>
    <property type="match status" value="1"/>
</dbReference>
<dbReference type="AlphaFoldDB" id="A0AAI8VJP9"/>
<reference evidence="2" key="1">
    <citation type="submission" date="2023-10" db="EMBL/GenBank/DDBJ databases">
        <authorList>
            <person name="Hackl T."/>
        </authorList>
    </citation>
    <scope>NUCLEOTIDE SEQUENCE</scope>
</reference>
<keyword evidence="3" id="KW-1185">Reference proteome</keyword>
<feature type="region of interest" description="Disordered" evidence="1">
    <location>
        <begin position="67"/>
        <end position="89"/>
    </location>
</feature>
<dbReference type="SUPFAM" id="SSF55729">
    <property type="entry name" value="Acyl-CoA N-acyltransferases (Nat)"/>
    <property type="match status" value="1"/>
</dbReference>
<evidence type="ECO:0000256" key="1">
    <source>
        <dbReference type="SAM" id="MobiDB-lite"/>
    </source>
</evidence>
<feature type="compositionally biased region" description="Polar residues" evidence="1">
    <location>
        <begin position="445"/>
        <end position="457"/>
    </location>
</feature>
<protein>
    <submittedName>
        <fullName evidence="2">Uu.00g002780.m01.CDS01</fullName>
    </submittedName>
</protein>